<protein>
    <submittedName>
        <fullName evidence="3">Uncharacterized protein</fullName>
    </submittedName>
</protein>
<evidence type="ECO:0000256" key="1">
    <source>
        <dbReference type="SAM" id="Coils"/>
    </source>
</evidence>
<reference evidence="3 4" key="1">
    <citation type="submission" date="2022-01" db="EMBL/GenBank/DDBJ databases">
        <title>A high-quality chromosome-level genome assembly of rohu carp, Labeo rohita.</title>
        <authorList>
            <person name="Arick M.A. II"/>
            <person name="Hsu C.-Y."/>
            <person name="Magbanua Z."/>
            <person name="Pechanova O."/>
            <person name="Grover C."/>
            <person name="Miller E."/>
            <person name="Thrash A."/>
            <person name="Ezzel L."/>
            <person name="Alam S."/>
            <person name="Benzie J."/>
            <person name="Hamilton M."/>
            <person name="Karsi A."/>
            <person name="Lawrence M.L."/>
            <person name="Peterson D.G."/>
        </authorList>
    </citation>
    <scope>NUCLEOTIDE SEQUENCE [LARGE SCALE GENOMIC DNA]</scope>
    <source>
        <strain evidence="4">BAU-BD-2019</strain>
        <tissue evidence="3">Blood</tissue>
    </source>
</reference>
<feature type="region of interest" description="Disordered" evidence="2">
    <location>
        <begin position="270"/>
        <end position="303"/>
    </location>
</feature>
<evidence type="ECO:0000256" key="2">
    <source>
        <dbReference type="SAM" id="MobiDB-lite"/>
    </source>
</evidence>
<name>A0ABQ8LEZ6_LABRO</name>
<feature type="region of interest" description="Disordered" evidence="2">
    <location>
        <begin position="545"/>
        <end position="571"/>
    </location>
</feature>
<feature type="region of interest" description="Disordered" evidence="2">
    <location>
        <begin position="1304"/>
        <end position="1332"/>
    </location>
</feature>
<feature type="region of interest" description="Disordered" evidence="2">
    <location>
        <begin position="1"/>
        <end position="25"/>
    </location>
</feature>
<feature type="compositionally biased region" description="Polar residues" evidence="2">
    <location>
        <begin position="1197"/>
        <end position="1209"/>
    </location>
</feature>
<feature type="region of interest" description="Disordered" evidence="2">
    <location>
        <begin position="947"/>
        <end position="1045"/>
    </location>
</feature>
<organism evidence="3 4">
    <name type="scientific">Labeo rohita</name>
    <name type="common">Indian major carp</name>
    <name type="synonym">Cyprinus rohita</name>
    <dbReference type="NCBI Taxonomy" id="84645"/>
    <lineage>
        <taxon>Eukaryota</taxon>
        <taxon>Metazoa</taxon>
        <taxon>Chordata</taxon>
        <taxon>Craniata</taxon>
        <taxon>Vertebrata</taxon>
        <taxon>Euteleostomi</taxon>
        <taxon>Actinopterygii</taxon>
        <taxon>Neopterygii</taxon>
        <taxon>Teleostei</taxon>
        <taxon>Ostariophysi</taxon>
        <taxon>Cypriniformes</taxon>
        <taxon>Cyprinidae</taxon>
        <taxon>Labeoninae</taxon>
        <taxon>Labeonini</taxon>
        <taxon>Labeo</taxon>
    </lineage>
</organism>
<accession>A0ABQ8LEZ6</accession>
<evidence type="ECO:0000313" key="4">
    <source>
        <dbReference type="Proteomes" id="UP000830375"/>
    </source>
</evidence>
<sequence>MIVSTMPTSFPESEQSSSPELSDELTTALATGKLEYGDLTSGEWWGKMEAGVTSCPTSLVSSDESVKTESPYSGFPDEARKTKEQWRQKSQVAHVPPRSQQGAPVPAHTNKRDHTASLGFNDALDKAGSSHPGLSDATLKTTEQWRKWRQKPQGTPSPAKGRDLISSPVFSVKSEHQHHHQQGTPVSERLRGGTQHSQIQPRRLLSCGGNSEVSQAKRRPARSPKGSPLPNGTPQGPPEPTGSKQKGTLKVPGHLRQHLLKAASELAAPLPAPLPARSPQGAPVPTLSLQETSMPSKPLQREPLPAPKRAAAVAEASSLFLSGSTCANKTPLRQRPKIPDRLRQELLELSARASSRQGAPMPDKISERQNLKISETLRPGLQQQKPNKTPVRKRLKITDPLRQELLELSAQASTLQGAPVPKKRKLVQCYNTSLNLCLTITVFPLGKAWSLADPPAYSPSNMPQTSSPVTHQEHLETLQSTVVDTLQPKAANNLQWQRKEQRDCDTRGHLTPSLDNQELTSIIFSLVHTLKGHRQEVNELKLQVTEFQREPTPAQQEKEQDRRKEPDRMTQQKEITSLQEALTAARHREQLEKTTRQDLERELSHTKSLLKTAYMELNERDTRVKALEGHLHAARAEVQTLTQQFGNIKEELDMVQRELKQSYRLCMDSSKRPPAARHTASSANPHAPVHRYKGGGQDLLLNTSQVSFQETSAAAEGTEFIQMNSEVIHEVTLKELNRMARNIPAFTPELAGDHDVHAYMRDIEFFLQSWKCVNYKDRLYLLWITSSPEVRRFLARQPGHIQSDYQQLRQAIIKEFSDPESEHGLIAALDIKQGRYETPHVYYHRLRRAYFGARNEPGMEEDTSFKSLFLQNLHPIVSHHLGILACPHSMPIQQLRDLTHKAFNKHKASTKGVCKNPLILDCTTQNSKQAPEGTQHCHNARPFYKKTLANRGHNRRHSNRPRFQTTNWEEPWKRVSSACKHHGMSNSSQPHPPPHLSHRGGAARKTSRHPRSSQTMLDRATGPQAQQPNLCQHNSGKLKPVLPPKQSNTANIRLLVTFKQNRGLTTTCCPPAIITRQELLELAARALTLQGAPVPKKTPVRQRLKIPDPLRQELLELSARAPRVKETPPPLDRVHRCLVSPHRKYLHQTGTKMQHLCLSGLRREQQWPPATKREANGGLLRIRDSIGKTTPLPVCSTLGSPMPSRTSAPMPSGIPQGALMNLGITRQQRQKRRDQWRQQLRQRRQQASQDNANMCEPPAYKKDVVQPKLKLGRQNLKAPQMSVSHLNQRAQSSIQPISELIQKMQDSAGVDQSPPENKQYNANKTTDHQLGPDGQKHICSVFICCMKYL</sequence>
<feature type="compositionally biased region" description="Basic and acidic residues" evidence="2">
    <location>
        <begin position="77"/>
        <end position="87"/>
    </location>
</feature>
<feature type="region of interest" description="Disordered" evidence="2">
    <location>
        <begin position="670"/>
        <end position="689"/>
    </location>
</feature>
<feature type="compositionally biased region" description="Basic residues" evidence="2">
    <location>
        <begin position="1228"/>
        <end position="1244"/>
    </location>
</feature>
<gene>
    <name evidence="3" type="ORF">H4Q32_020520</name>
</gene>
<comment type="caution">
    <text evidence="3">The sequence shown here is derived from an EMBL/GenBank/DDBJ whole genome shotgun (WGS) entry which is preliminary data.</text>
</comment>
<keyword evidence="4" id="KW-1185">Reference proteome</keyword>
<feature type="compositionally biased region" description="Polar residues" evidence="2">
    <location>
        <begin position="1023"/>
        <end position="1035"/>
    </location>
</feature>
<dbReference type="Proteomes" id="UP000830375">
    <property type="component" value="Unassembled WGS sequence"/>
</dbReference>
<feature type="compositionally biased region" description="Polar residues" evidence="2">
    <location>
        <begin position="1314"/>
        <end position="1324"/>
    </location>
</feature>
<dbReference type="EMBL" id="JACTAM010000024">
    <property type="protein sequence ID" value="KAI2649281.1"/>
    <property type="molecule type" value="Genomic_DNA"/>
</dbReference>
<feature type="compositionally biased region" description="Polar residues" evidence="2">
    <location>
        <begin position="54"/>
        <end position="71"/>
    </location>
</feature>
<feature type="region of interest" description="Disordered" evidence="2">
    <location>
        <begin position="53"/>
        <end position="250"/>
    </location>
</feature>
<feature type="compositionally biased region" description="Low complexity" evidence="2">
    <location>
        <begin position="7"/>
        <end position="20"/>
    </location>
</feature>
<feature type="compositionally biased region" description="Basic residues" evidence="2">
    <location>
        <begin position="996"/>
        <end position="1011"/>
    </location>
</feature>
<feature type="compositionally biased region" description="Basic and acidic residues" evidence="2">
    <location>
        <begin position="556"/>
        <end position="571"/>
    </location>
</feature>
<feature type="coiled-coil region" evidence="1">
    <location>
        <begin position="624"/>
        <end position="658"/>
    </location>
</feature>
<feature type="region of interest" description="Disordered" evidence="2">
    <location>
        <begin position="1191"/>
        <end position="1262"/>
    </location>
</feature>
<proteinExistence type="predicted"/>
<keyword evidence="1" id="KW-0175">Coiled coil</keyword>
<evidence type="ECO:0000313" key="3">
    <source>
        <dbReference type="EMBL" id="KAI2649281.1"/>
    </source>
</evidence>